<dbReference type="Pfam" id="PF13432">
    <property type="entry name" value="TPR_16"/>
    <property type="match status" value="1"/>
</dbReference>
<sequence length="266" mass="29897">RADEVEEGTLYFDDDDDDDDNAHSAWSKYEALKSKATALSAVEMDALAQWKWLNGRLGEAIDSYLELARTHPKYLHVHFKLGYLYLILQNYESAIQHLTYESRAKHDLEMDKHAHMPPLTNVRRAKILAQKAYYWCSAAGRMEAHQYLKHFDKKAVDARLVASDGGSSTEGLVAMGCLFRQLGLLQRAEGCFDQASLQKPNDPSYLVEYGKLLLLQRRPGPALGKFSDCRRVAPALSEDLFQAMLGEAVANMRLQKAASTAAWDAV</sequence>
<feature type="non-terminal residue" evidence="1">
    <location>
        <position position="1"/>
    </location>
</feature>
<dbReference type="VEuPathDB" id="FungiDB:H257_03240"/>
<dbReference type="InterPro" id="IPR011990">
    <property type="entry name" value="TPR-like_helical_dom_sf"/>
</dbReference>
<dbReference type="EMBL" id="VJMI01014574">
    <property type="protein sequence ID" value="KAF0740562.1"/>
    <property type="molecule type" value="Genomic_DNA"/>
</dbReference>
<dbReference type="Gene3D" id="1.25.40.10">
    <property type="entry name" value="Tetratricopeptide repeat domain"/>
    <property type="match status" value="2"/>
</dbReference>
<organism evidence="1 2">
    <name type="scientific">Aphanomyces astaci</name>
    <name type="common">Crayfish plague agent</name>
    <dbReference type="NCBI Taxonomy" id="112090"/>
    <lineage>
        <taxon>Eukaryota</taxon>
        <taxon>Sar</taxon>
        <taxon>Stramenopiles</taxon>
        <taxon>Oomycota</taxon>
        <taxon>Saprolegniomycetes</taxon>
        <taxon>Saprolegniales</taxon>
        <taxon>Verrucalvaceae</taxon>
        <taxon>Aphanomyces</taxon>
    </lineage>
</organism>
<dbReference type="Proteomes" id="UP000469452">
    <property type="component" value="Unassembled WGS sequence"/>
</dbReference>
<name>A0A6A4ZZ37_APHAT</name>
<reference evidence="1 2" key="1">
    <citation type="submission" date="2019-06" db="EMBL/GenBank/DDBJ databases">
        <title>Genomics analysis of Aphanomyces spp. identifies a new class of oomycete effector associated with host adaptation.</title>
        <authorList>
            <person name="Gaulin E."/>
        </authorList>
    </citation>
    <scope>NUCLEOTIDE SEQUENCE [LARGE SCALE GENOMIC DNA]</scope>
    <source>
        <strain evidence="1 2">E</strain>
    </source>
</reference>
<dbReference type="AlphaFoldDB" id="A0A6A4ZZ37"/>
<comment type="caution">
    <text evidence="1">The sequence shown here is derived from an EMBL/GenBank/DDBJ whole genome shotgun (WGS) entry which is preliminary data.</text>
</comment>
<gene>
    <name evidence="1" type="ORF">AaE_008739</name>
</gene>
<accession>A0A6A4ZZ37</accession>
<evidence type="ECO:0000313" key="2">
    <source>
        <dbReference type="Proteomes" id="UP000469452"/>
    </source>
</evidence>
<proteinExistence type="predicted"/>
<evidence type="ECO:0000313" key="1">
    <source>
        <dbReference type="EMBL" id="KAF0740562.1"/>
    </source>
</evidence>
<protein>
    <submittedName>
        <fullName evidence="1">Uncharacterized protein</fullName>
    </submittedName>
</protein>
<dbReference type="SUPFAM" id="SSF48452">
    <property type="entry name" value="TPR-like"/>
    <property type="match status" value="1"/>
</dbReference>